<organism evidence="9 10">
    <name type="scientific">Nakamurella endophytica</name>
    <dbReference type="NCBI Taxonomy" id="1748367"/>
    <lineage>
        <taxon>Bacteria</taxon>
        <taxon>Bacillati</taxon>
        <taxon>Actinomycetota</taxon>
        <taxon>Actinomycetes</taxon>
        <taxon>Nakamurellales</taxon>
        <taxon>Nakamurellaceae</taxon>
        <taxon>Nakamurella</taxon>
    </lineage>
</organism>
<evidence type="ECO:0000256" key="2">
    <source>
        <dbReference type="ARBA" id="ARBA00007362"/>
    </source>
</evidence>
<feature type="transmembrane region" description="Helical" evidence="7">
    <location>
        <begin position="250"/>
        <end position="269"/>
    </location>
</feature>
<dbReference type="EMBL" id="BMNA01000001">
    <property type="protein sequence ID" value="GGL87974.1"/>
    <property type="molecule type" value="Genomic_DNA"/>
</dbReference>
<dbReference type="InterPro" id="IPR037185">
    <property type="entry name" value="EmrE-like"/>
</dbReference>
<comment type="similarity">
    <text evidence="2">Belongs to the EamA transporter family.</text>
</comment>
<evidence type="ECO:0000313" key="9">
    <source>
        <dbReference type="EMBL" id="GGL87974.1"/>
    </source>
</evidence>
<feature type="region of interest" description="Disordered" evidence="6">
    <location>
        <begin position="301"/>
        <end position="322"/>
    </location>
</feature>
<feature type="transmembrane region" description="Helical" evidence="7">
    <location>
        <begin position="36"/>
        <end position="57"/>
    </location>
</feature>
<comment type="subcellular location">
    <subcellularLocation>
        <location evidence="1">Membrane</location>
        <topology evidence="1">Multi-pass membrane protein</topology>
    </subcellularLocation>
</comment>
<dbReference type="PANTHER" id="PTHR32322">
    <property type="entry name" value="INNER MEMBRANE TRANSPORTER"/>
    <property type="match status" value="1"/>
</dbReference>
<feature type="transmembrane region" description="Helical" evidence="7">
    <location>
        <begin position="133"/>
        <end position="152"/>
    </location>
</feature>
<evidence type="ECO:0000256" key="6">
    <source>
        <dbReference type="SAM" id="MobiDB-lite"/>
    </source>
</evidence>
<name>A0A917SLG4_9ACTN</name>
<evidence type="ECO:0000256" key="1">
    <source>
        <dbReference type="ARBA" id="ARBA00004141"/>
    </source>
</evidence>
<feature type="region of interest" description="Disordered" evidence="6">
    <location>
        <begin position="327"/>
        <end position="346"/>
    </location>
</feature>
<dbReference type="RefSeq" id="WP_188939839.1">
    <property type="nucleotide sequence ID" value="NZ_BMNA01000001.1"/>
</dbReference>
<keyword evidence="10" id="KW-1185">Reference proteome</keyword>
<evidence type="ECO:0000259" key="8">
    <source>
        <dbReference type="Pfam" id="PF00892"/>
    </source>
</evidence>
<dbReference type="AlphaFoldDB" id="A0A917SLG4"/>
<feature type="domain" description="EamA" evidence="8">
    <location>
        <begin position="162"/>
        <end position="290"/>
    </location>
</feature>
<gene>
    <name evidence="9" type="ORF">GCM10011594_04500</name>
</gene>
<sequence length="346" mass="35327">MSRRGWLLFVLLSVLWGLPYPLIRVAVEDLPPSTVVFARVVLATVLLVPVCVIRGWTATVGPVLRHWRPLLLYTAVEIAAPWLLLTRAERELSSSLAGILVACTSLVAAVLARVVAGRSGPVPAADRLDRWRVTGLLVGFAGVLILLGLDVGHVAPGPMVEVLGVVLCYAVGPMILARRLSHLPGLGVVTVSVALTALGYLPAVLAGPAVPWGRVDAGAVWSLVGLGALCTALAFMVFFELVAEAGPARAVVITYVNPAVALVLGITVLSEPLTTGIVVGFPLILLGCILGARRTRARAGVPDGPDIATGPPADGPALAADAAAGGAASGSAAGRPGRSATAAVDP</sequence>
<evidence type="ECO:0000256" key="4">
    <source>
        <dbReference type="ARBA" id="ARBA00022989"/>
    </source>
</evidence>
<evidence type="ECO:0000256" key="3">
    <source>
        <dbReference type="ARBA" id="ARBA00022692"/>
    </source>
</evidence>
<protein>
    <submittedName>
        <fullName evidence="9">Membrane protein</fullName>
    </submittedName>
</protein>
<evidence type="ECO:0000256" key="7">
    <source>
        <dbReference type="SAM" id="Phobius"/>
    </source>
</evidence>
<feature type="compositionally biased region" description="Low complexity" evidence="6">
    <location>
        <begin position="308"/>
        <end position="322"/>
    </location>
</feature>
<proteinExistence type="inferred from homology"/>
<feature type="transmembrane region" description="Helical" evidence="7">
    <location>
        <begin position="183"/>
        <end position="207"/>
    </location>
</feature>
<feature type="transmembrane region" description="Helical" evidence="7">
    <location>
        <begin position="69"/>
        <end position="86"/>
    </location>
</feature>
<keyword evidence="4 7" id="KW-1133">Transmembrane helix</keyword>
<feature type="transmembrane region" description="Helical" evidence="7">
    <location>
        <begin position="158"/>
        <end position="176"/>
    </location>
</feature>
<dbReference type="GO" id="GO:0016020">
    <property type="term" value="C:membrane"/>
    <property type="evidence" value="ECO:0007669"/>
    <property type="project" value="UniProtKB-SubCell"/>
</dbReference>
<keyword evidence="3 7" id="KW-0812">Transmembrane</keyword>
<feature type="transmembrane region" description="Helical" evidence="7">
    <location>
        <begin position="275"/>
        <end position="292"/>
    </location>
</feature>
<dbReference type="InterPro" id="IPR050638">
    <property type="entry name" value="AA-Vitamin_Transporters"/>
</dbReference>
<reference evidence="9" key="1">
    <citation type="journal article" date="2014" name="Int. J. Syst. Evol. Microbiol.">
        <title>Complete genome sequence of Corynebacterium casei LMG S-19264T (=DSM 44701T), isolated from a smear-ripened cheese.</title>
        <authorList>
            <consortium name="US DOE Joint Genome Institute (JGI-PGF)"/>
            <person name="Walter F."/>
            <person name="Albersmeier A."/>
            <person name="Kalinowski J."/>
            <person name="Ruckert C."/>
        </authorList>
    </citation>
    <scope>NUCLEOTIDE SEQUENCE</scope>
    <source>
        <strain evidence="9">CGMCC 4.7308</strain>
    </source>
</reference>
<accession>A0A917SLG4</accession>
<feature type="domain" description="EamA" evidence="8">
    <location>
        <begin position="5"/>
        <end position="147"/>
    </location>
</feature>
<reference evidence="9" key="2">
    <citation type="submission" date="2020-09" db="EMBL/GenBank/DDBJ databases">
        <authorList>
            <person name="Sun Q."/>
            <person name="Zhou Y."/>
        </authorList>
    </citation>
    <scope>NUCLEOTIDE SEQUENCE</scope>
    <source>
        <strain evidence="9">CGMCC 4.7308</strain>
    </source>
</reference>
<dbReference type="Pfam" id="PF00892">
    <property type="entry name" value="EamA"/>
    <property type="match status" value="2"/>
</dbReference>
<feature type="transmembrane region" description="Helical" evidence="7">
    <location>
        <begin position="219"/>
        <end position="243"/>
    </location>
</feature>
<evidence type="ECO:0000313" key="10">
    <source>
        <dbReference type="Proteomes" id="UP000655208"/>
    </source>
</evidence>
<evidence type="ECO:0000256" key="5">
    <source>
        <dbReference type="ARBA" id="ARBA00023136"/>
    </source>
</evidence>
<dbReference type="InterPro" id="IPR000620">
    <property type="entry name" value="EamA_dom"/>
</dbReference>
<comment type="caution">
    <text evidence="9">The sequence shown here is derived from an EMBL/GenBank/DDBJ whole genome shotgun (WGS) entry which is preliminary data.</text>
</comment>
<dbReference type="PANTHER" id="PTHR32322:SF9">
    <property type="entry name" value="AMINO-ACID METABOLITE EFFLUX PUMP-RELATED"/>
    <property type="match status" value="1"/>
</dbReference>
<dbReference type="SUPFAM" id="SSF103481">
    <property type="entry name" value="Multidrug resistance efflux transporter EmrE"/>
    <property type="match status" value="2"/>
</dbReference>
<feature type="transmembrane region" description="Helical" evidence="7">
    <location>
        <begin position="92"/>
        <end position="112"/>
    </location>
</feature>
<keyword evidence="5 7" id="KW-0472">Membrane</keyword>
<dbReference type="Proteomes" id="UP000655208">
    <property type="component" value="Unassembled WGS sequence"/>
</dbReference>